<evidence type="ECO:0000313" key="1">
    <source>
        <dbReference type="EMBL" id="SOQ35745.1"/>
    </source>
</evidence>
<reference evidence="1" key="1">
    <citation type="submission" date="2016-07" db="EMBL/GenBank/DDBJ databases">
        <authorList>
            <person name="Bretaudeau A."/>
        </authorList>
    </citation>
    <scope>NUCLEOTIDE SEQUENCE</scope>
    <source>
        <strain evidence="1">Rice</strain>
        <tissue evidence="1">Whole body</tissue>
    </source>
</reference>
<dbReference type="AlphaFoldDB" id="A0A2H1V4H4"/>
<proteinExistence type="predicted"/>
<name>A0A2H1V4H4_SPOFR</name>
<gene>
    <name evidence="1" type="ORF">SFRICE_017727</name>
</gene>
<protein>
    <submittedName>
        <fullName evidence="1">SFRICE_017727</fullName>
    </submittedName>
</protein>
<sequence>MPLVFQVSMGGGDCLPSGDLIKTLSYVENNFNISSADSSKLSLKRLFLMYSVSGRSDAATSAMKELVELFSKENHSMTEY</sequence>
<accession>A0A2H1V4H4</accession>
<organism evidence="1">
    <name type="scientific">Spodoptera frugiperda</name>
    <name type="common">Fall armyworm</name>
    <dbReference type="NCBI Taxonomy" id="7108"/>
    <lineage>
        <taxon>Eukaryota</taxon>
        <taxon>Metazoa</taxon>
        <taxon>Ecdysozoa</taxon>
        <taxon>Arthropoda</taxon>
        <taxon>Hexapoda</taxon>
        <taxon>Insecta</taxon>
        <taxon>Pterygota</taxon>
        <taxon>Neoptera</taxon>
        <taxon>Endopterygota</taxon>
        <taxon>Lepidoptera</taxon>
        <taxon>Glossata</taxon>
        <taxon>Ditrysia</taxon>
        <taxon>Noctuoidea</taxon>
        <taxon>Noctuidae</taxon>
        <taxon>Amphipyrinae</taxon>
        <taxon>Spodoptera</taxon>
    </lineage>
</organism>
<dbReference type="EMBL" id="ODYU01000633">
    <property type="protein sequence ID" value="SOQ35745.1"/>
    <property type="molecule type" value="Genomic_DNA"/>
</dbReference>